<evidence type="ECO:0000313" key="4">
    <source>
        <dbReference type="Proteomes" id="UP000321577"/>
    </source>
</evidence>
<protein>
    <recommendedName>
        <fullName evidence="5">Tetratricopeptide repeat protein</fullName>
    </recommendedName>
</protein>
<dbReference type="SUPFAM" id="SSF48452">
    <property type="entry name" value="TPR-like"/>
    <property type="match status" value="1"/>
</dbReference>
<evidence type="ECO:0008006" key="5">
    <source>
        <dbReference type="Google" id="ProtNLM"/>
    </source>
</evidence>
<evidence type="ECO:0000256" key="2">
    <source>
        <dbReference type="SAM" id="Phobius"/>
    </source>
</evidence>
<dbReference type="Proteomes" id="UP000321577">
    <property type="component" value="Unassembled WGS sequence"/>
</dbReference>
<dbReference type="InterPro" id="IPR011990">
    <property type="entry name" value="TPR-like_helical_dom_sf"/>
</dbReference>
<sequence>MDSPPASTPPPLFSQPPPLPQAPKQGLSGGAIAAIVGVTILAALAVPTFNKIQEQAEKLRAETRVKELMVPLTEAEKVQAEAFVKELIQAVEKSDNAKIHASMDYDFLAEEIFHGFRDFTQAKKGFMDSATNNEGGIFREVVGQSGRIVRHWKRGGIPTITLRFLPDDGGASYFDILLIRQKAGGFKVGDFYSYLFGVQFSKQLRQTMAFITRADAGVLEQIMGRVARKNDMDALAEIAQASREGRFQDLITLFHKLSPEMKNQSTIFLQYVTALQRLGEVGEAEYVAALEKARGILGEEVTIDLLLMDRHLLKEDYTAARKAVEASLKTIGDDSYLLHLQGLMCVRTNDLPTARDALKRAESLEPDLFDLVDLKMQIRAAEKDYAGVIEAIHAFKAFTGATITPDRLTESVYDDFKKSPEFTSWSTTVKKAAP</sequence>
<keyword evidence="2" id="KW-0812">Transmembrane</keyword>
<dbReference type="Gene3D" id="1.25.40.10">
    <property type="entry name" value="Tetratricopeptide repeat domain"/>
    <property type="match status" value="1"/>
</dbReference>
<proteinExistence type="predicted"/>
<dbReference type="EMBL" id="BKAG01000009">
    <property type="protein sequence ID" value="GEP42387.1"/>
    <property type="molecule type" value="Genomic_DNA"/>
</dbReference>
<accession>A0A512M6M5</accession>
<dbReference type="RefSeq" id="WP_146849986.1">
    <property type="nucleotide sequence ID" value="NZ_BKAG01000009.1"/>
</dbReference>
<dbReference type="OrthoDB" id="5703399at2"/>
<feature type="compositionally biased region" description="Pro residues" evidence="1">
    <location>
        <begin position="1"/>
        <end position="21"/>
    </location>
</feature>
<reference evidence="3 4" key="1">
    <citation type="submission" date="2019-07" db="EMBL/GenBank/DDBJ databases">
        <title>Whole genome shotgun sequence of Brevifollis gellanilyticus NBRC 108608.</title>
        <authorList>
            <person name="Hosoyama A."/>
            <person name="Uohara A."/>
            <person name="Ohji S."/>
            <person name="Ichikawa N."/>
        </authorList>
    </citation>
    <scope>NUCLEOTIDE SEQUENCE [LARGE SCALE GENOMIC DNA]</scope>
    <source>
        <strain evidence="3 4">NBRC 108608</strain>
    </source>
</reference>
<organism evidence="3 4">
    <name type="scientific">Brevifollis gellanilyticus</name>
    <dbReference type="NCBI Taxonomy" id="748831"/>
    <lineage>
        <taxon>Bacteria</taxon>
        <taxon>Pseudomonadati</taxon>
        <taxon>Verrucomicrobiota</taxon>
        <taxon>Verrucomicrobiia</taxon>
        <taxon>Verrucomicrobiales</taxon>
        <taxon>Verrucomicrobiaceae</taxon>
    </lineage>
</organism>
<evidence type="ECO:0000256" key="1">
    <source>
        <dbReference type="SAM" id="MobiDB-lite"/>
    </source>
</evidence>
<gene>
    <name evidence="3" type="ORF">BGE01nite_16780</name>
</gene>
<comment type="caution">
    <text evidence="3">The sequence shown here is derived from an EMBL/GenBank/DDBJ whole genome shotgun (WGS) entry which is preliminary data.</text>
</comment>
<name>A0A512M6M5_9BACT</name>
<keyword evidence="2" id="KW-1133">Transmembrane helix</keyword>
<feature type="region of interest" description="Disordered" evidence="1">
    <location>
        <begin position="1"/>
        <end position="25"/>
    </location>
</feature>
<keyword evidence="4" id="KW-1185">Reference proteome</keyword>
<dbReference type="AlphaFoldDB" id="A0A512M6M5"/>
<keyword evidence="2" id="KW-0472">Membrane</keyword>
<feature type="transmembrane region" description="Helical" evidence="2">
    <location>
        <begin position="27"/>
        <end position="50"/>
    </location>
</feature>
<evidence type="ECO:0000313" key="3">
    <source>
        <dbReference type="EMBL" id="GEP42387.1"/>
    </source>
</evidence>